<dbReference type="EMBL" id="KE346366">
    <property type="protein sequence ID" value="KJE93827.1"/>
    <property type="molecule type" value="Genomic_DNA"/>
</dbReference>
<organism evidence="2 3">
    <name type="scientific">Capsaspora owczarzaki (strain ATCC 30864)</name>
    <dbReference type="NCBI Taxonomy" id="595528"/>
    <lineage>
        <taxon>Eukaryota</taxon>
        <taxon>Filasterea</taxon>
        <taxon>Capsaspora</taxon>
    </lineage>
</organism>
<dbReference type="InterPro" id="IPR001680">
    <property type="entry name" value="WD40_rpt"/>
</dbReference>
<sequence length="691" mass="75463">MTLASGNDMNDMSQTHADHADIAPMDDDGSPSLSQWEHEDEEAVENSRQNHHASAPFAAAAATASAYLGNQTHTWSGLVSDGSRARSDPAIATAASVHPYAAAADFGDMSLSPLLPSSPLIPSSIGNLEMYASMDALEPMMSGSALILADPSNDADMQFNDHEHLLFAQSPSRNAQDSHLQEATESSVAFRQALSFSPSTILDTSAALAAANHVQSSTSRAVATSANTQIPKGPRARKVCYVDELGSIYHQKYTKYFPKQIAELQRQFPAQALPHVEPTIKEVSMASPLILQHTFAQSDSGCIYSSSLSLDGQLLATASTLGSICLWDANTLEQVGEIRERADTFIMDYYAVHILPNPRFVAAGGKCKDRRRWSANDNDNHILPCAVRVFDTVTCEVVAMLAGHVEEVLSVTSVTFKGANFIVSTSEDGHIWRYPMADDWSALVGTPWRMRDDFTCMAFGVVFIPNTANKFMLAACDDTVRLYDFEDGTLLQSFGSLYSSYCDCIINAPCEDILQAAHNEFFFITRGCEVLDLESHSVASRPNKCILHRLTLPENASSGFRFQPVQEFSHSESVVSPGCLLKYSCFFFLFGREAHICIRWVGRYQANSWLMHISTNGRFLAAPTVTGRVFLWSLLGGGPACILADHSDREVRQTLFHPTKPELFTCGDDGMVKVYSSVPPASLSTRGAKAK</sequence>
<dbReference type="OrthoDB" id="5588835at2759"/>
<dbReference type="SMART" id="SM00320">
    <property type="entry name" value="WD40"/>
    <property type="match status" value="4"/>
</dbReference>
<feature type="region of interest" description="Disordered" evidence="1">
    <location>
        <begin position="20"/>
        <end position="53"/>
    </location>
</feature>
<dbReference type="SUPFAM" id="SSF50978">
    <property type="entry name" value="WD40 repeat-like"/>
    <property type="match status" value="1"/>
</dbReference>
<accession>A0A0D2VS32</accession>
<proteinExistence type="predicted"/>
<dbReference type="InParanoid" id="A0A0D2VS32"/>
<dbReference type="AlphaFoldDB" id="A0A0D2VS32"/>
<dbReference type="STRING" id="595528.A0A0D2VS32"/>
<dbReference type="InterPro" id="IPR036322">
    <property type="entry name" value="WD40_repeat_dom_sf"/>
</dbReference>
<dbReference type="PhylomeDB" id="A0A0D2VS32"/>
<evidence type="ECO:0000313" key="2">
    <source>
        <dbReference type="EMBL" id="KJE93827.1"/>
    </source>
</evidence>
<dbReference type="Pfam" id="PF00400">
    <property type="entry name" value="WD40"/>
    <property type="match status" value="2"/>
</dbReference>
<reference evidence="3" key="1">
    <citation type="submission" date="2011-02" db="EMBL/GenBank/DDBJ databases">
        <title>The Genome Sequence of Capsaspora owczarzaki ATCC 30864.</title>
        <authorList>
            <person name="Russ C."/>
            <person name="Cuomo C."/>
            <person name="Burger G."/>
            <person name="Gray M.W."/>
            <person name="Holland P.W.H."/>
            <person name="King N."/>
            <person name="Lang F.B.F."/>
            <person name="Roger A.J."/>
            <person name="Ruiz-Trillo I."/>
            <person name="Young S.K."/>
            <person name="Zeng Q."/>
            <person name="Gargeya S."/>
            <person name="Alvarado L."/>
            <person name="Berlin A."/>
            <person name="Chapman S.B."/>
            <person name="Chen Z."/>
            <person name="Freedman E."/>
            <person name="Gellesch M."/>
            <person name="Goldberg J."/>
            <person name="Griggs A."/>
            <person name="Gujja S."/>
            <person name="Heilman E."/>
            <person name="Heiman D."/>
            <person name="Howarth C."/>
            <person name="Mehta T."/>
            <person name="Neiman D."/>
            <person name="Pearson M."/>
            <person name="Roberts A."/>
            <person name="Saif S."/>
            <person name="Shea T."/>
            <person name="Shenoy N."/>
            <person name="Sisk P."/>
            <person name="Stolte C."/>
            <person name="Sykes S."/>
            <person name="White J."/>
            <person name="Yandava C."/>
            <person name="Haas B."/>
            <person name="Nusbaum C."/>
            <person name="Birren B."/>
        </authorList>
    </citation>
    <scope>NUCLEOTIDE SEQUENCE</scope>
    <source>
        <strain evidence="3">ATCC 30864</strain>
    </source>
</reference>
<gene>
    <name evidence="2" type="ORF">CAOG_004562</name>
</gene>
<dbReference type="PANTHER" id="PTHR19879">
    <property type="entry name" value="TRANSCRIPTION INITIATION FACTOR TFIID"/>
    <property type="match status" value="1"/>
</dbReference>
<dbReference type="Proteomes" id="UP000008743">
    <property type="component" value="Unassembled WGS sequence"/>
</dbReference>
<keyword evidence="3" id="KW-1185">Reference proteome</keyword>
<evidence type="ECO:0000256" key="1">
    <source>
        <dbReference type="SAM" id="MobiDB-lite"/>
    </source>
</evidence>
<protein>
    <submittedName>
        <fullName evidence="2">Uncharacterized protein</fullName>
    </submittedName>
</protein>
<dbReference type="InterPro" id="IPR015943">
    <property type="entry name" value="WD40/YVTN_repeat-like_dom_sf"/>
</dbReference>
<evidence type="ECO:0000313" key="3">
    <source>
        <dbReference type="Proteomes" id="UP000008743"/>
    </source>
</evidence>
<name>A0A0D2VS32_CAPO3</name>
<dbReference type="Gene3D" id="2.130.10.10">
    <property type="entry name" value="YVTN repeat-like/Quinoprotein amine dehydrogenase"/>
    <property type="match status" value="2"/>
</dbReference>
<dbReference type="PANTHER" id="PTHR19879:SF9">
    <property type="entry name" value="TRANSCRIPTION INITIATION FACTOR TFIID SUBUNIT 5"/>
    <property type="match status" value="1"/>
</dbReference>